<evidence type="ECO:0000259" key="2">
    <source>
        <dbReference type="Pfam" id="PF22932"/>
    </source>
</evidence>
<evidence type="ECO:0000259" key="1">
    <source>
        <dbReference type="Pfam" id="PF04601"/>
    </source>
</evidence>
<dbReference type="Proteomes" id="UP001327560">
    <property type="component" value="Chromosome 4"/>
</dbReference>
<dbReference type="InterPro" id="IPR054726">
    <property type="entry name" value="Ubiq_DUF569-assoc"/>
</dbReference>
<evidence type="ECO:0008006" key="5">
    <source>
        <dbReference type="Google" id="ProtNLM"/>
    </source>
</evidence>
<evidence type="ECO:0000313" key="4">
    <source>
        <dbReference type="Proteomes" id="UP001327560"/>
    </source>
</evidence>
<sequence length="267" mass="30273">MEFFAQAKTVRLKSHHDKYLVAEDAEHVTQDRDGTGRDARWSVERVEDAPNIIRLRSWQGRYLTATDEPCLVTGKKVRLTLPLRLDSSVEWEPLREGALVKFKTRYGNYLRANGGLPPLRNSVTHNIPHRSSTQDWILWNVEVVEVIPQLPPDMDFSSSRLSKADSSSTSASLHMVEGRSIYYAIGDDDGNVDDTVEWSQLIFNGTCVEELTQMLKEETKIDDIVACTRNPLTHKLIPLHLHLPPNNATMRLIIVEANSKVAKSFNI</sequence>
<gene>
    <name evidence="3" type="ORF">Cni_G13719</name>
</gene>
<reference evidence="3 4" key="1">
    <citation type="submission" date="2023-10" db="EMBL/GenBank/DDBJ databases">
        <title>Chromosome-scale genome assembly provides insights into flower coloration mechanisms of Canna indica.</title>
        <authorList>
            <person name="Li C."/>
        </authorList>
    </citation>
    <scope>NUCLEOTIDE SEQUENCE [LARGE SCALE GENOMIC DNA]</scope>
    <source>
        <tissue evidence="3">Flower</tissue>
    </source>
</reference>
<accession>A0AAQ3QCY6</accession>
<dbReference type="EMBL" id="CP136893">
    <property type="protein sequence ID" value="WOL04996.1"/>
    <property type="molecule type" value="Genomic_DNA"/>
</dbReference>
<proteinExistence type="predicted"/>
<feature type="domain" description="DUF569" evidence="2">
    <location>
        <begin position="178"/>
        <end position="254"/>
    </location>
</feature>
<dbReference type="InterPro" id="IPR008999">
    <property type="entry name" value="Actin-crosslinking"/>
</dbReference>
<dbReference type="PANTHER" id="PTHR31205:SF69">
    <property type="entry name" value="ACTIN CROSS-LINKING PROTEIN (DUF569)"/>
    <property type="match status" value="1"/>
</dbReference>
<protein>
    <recommendedName>
        <fullName evidence="5">DUF569 domain-containing protein</fullName>
    </recommendedName>
</protein>
<name>A0AAQ3QCY6_9LILI</name>
<dbReference type="CDD" id="cd23340">
    <property type="entry name" value="beta-trefoil_FSCN_ACP-like"/>
    <property type="match status" value="1"/>
</dbReference>
<dbReference type="AlphaFoldDB" id="A0AAQ3QCY6"/>
<keyword evidence="4" id="KW-1185">Reference proteome</keyword>
<feature type="domain" description="DUF569" evidence="1">
    <location>
        <begin position="1"/>
        <end position="139"/>
    </location>
</feature>
<dbReference type="Pfam" id="PF22932">
    <property type="entry name" value="Ubiq_DUF_assoc"/>
    <property type="match status" value="1"/>
</dbReference>
<organism evidence="3 4">
    <name type="scientific">Canna indica</name>
    <name type="common">Indian-shot</name>
    <dbReference type="NCBI Taxonomy" id="4628"/>
    <lineage>
        <taxon>Eukaryota</taxon>
        <taxon>Viridiplantae</taxon>
        <taxon>Streptophyta</taxon>
        <taxon>Embryophyta</taxon>
        <taxon>Tracheophyta</taxon>
        <taxon>Spermatophyta</taxon>
        <taxon>Magnoliopsida</taxon>
        <taxon>Liliopsida</taxon>
        <taxon>Zingiberales</taxon>
        <taxon>Cannaceae</taxon>
        <taxon>Canna</taxon>
    </lineage>
</organism>
<evidence type="ECO:0000313" key="3">
    <source>
        <dbReference type="EMBL" id="WOL04996.1"/>
    </source>
</evidence>
<dbReference type="Pfam" id="PF04601">
    <property type="entry name" value="DUF569"/>
    <property type="match status" value="1"/>
</dbReference>
<dbReference type="InterPro" id="IPR007679">
    <property type="entry name" value="DUF569"/>
</dbReference>
<dbReference type="SUPFAM" id="SSF50405">
    <property type="entry name" value="Actin-crosslinking proteins"/>
    <property type="match status" value="1"/>
</dbReference>
<dbReference type="Gene3D" id="2.80.10.50">
    <property type="match status" value="1"/>
</dbReference>
<dbReference type="PANTHER" id="PTHR31205">
    <property type="entry name" value="ACTIN CROSS-LINKING PROTEIN (DUF569)"/>
    <property type="match status" value="1"/>
</dbReference>